<evidence type="ECO:0000313" key="4">
    <source>
        <dbReference type="Proteomes" id="UP000539350"/>
    </source>
</evidence>
<dbReference type="InterPro" id="IPR027417">
    <property type="entry name" value="P-loop_NTPase"/>
</dbReference>
<dbReference type="Pfam" id="PF00308">
    <property type="entry name" value="Bac_DnaA"/>
    <property type="match status" value="1"/>
</dbReference>
<feature type="domain" description="Hda lid" evidence="2">
    <location>
        <begin position="162"/>
        <end position="226"/>
    </location>
</feature>
<sequence length="228" mass="25551">MQLALNVQLRDEATLSNFLVLSEALQVLMPLLERQLEPDGEQVIFLHGPADSGKSHLLQASCHRAGSAALYLPLAELRTYAAEAVLADMEHMALVCLDDVQAVLGDESWEQALFHFFNRARATGCRLLLSADAAPRALAVQLADLGSRLSWGLVYHLPSYNDEQKIALLRFRAERRGLQLPLEAARYLVNRAPRALSELWQLLEQLDRQSLAEQRALTVPFIKRTMGW</sequence>
<dbReference type="Proteomes" id="UP000539350">
    <property type="component" value="Unassembled WGS sequence"/>
</dbReference>
<dbReference type="Gene3D" id="1.10.8.60">
    <property type="match status" value="1"/>
</dbReference>
<evidence type="ECO:0000313" key="3">
    <source>
        <dbReference type="EMBL" id="MBA6412804.1"/>
    </source>
</evidence>
<keyword evidence="4" id="KW-1185">Reference proteome</keyword>
<dbReference type="EMBL" id="JACFXU010000013">
    <property type="protein sequence ID" value="MBA6412804.1"/>
    <property type="molecule type" value="Genomic_DNA"/>
</dbReference>
<dbReference type="PANTHER" id="PTHR30050">
    <property type="entry name" value="CHROMOSOMAL REPLICATION INITIATOR PROTEIN DNAA"/>
    <property type="match status" value="1"/>
</dbReference>
<dbReference type="InterPro" id="IPR055199">
    <property type="entry name" value="Hda_lid"/>
</dbReference>
<proteinExistence type="predicted"/>
<reference evidence="3 4" key="1">
    <citation type="submission" date="2020-07" db="EMBL/GenBank/DDBJ databases">
        <title>Halieaceae bacterium, F7430, whole genome shotgun sequencing project.</title>
        <authorList>
            <person name="Jiang S."/>
            <person name="Liu Z.W."/>
            <person name="Du Z.J."/>
        </authorList>
    </citation>
    <scope>NUCLEOTIDE SEQUENCE [LARGE SCALE GENOMIC DNA]</scope>
    <source>
        <strain evidence="3 4">F7430</strain>
    </source>
</reference>
<evidence type="ECO:0000259" key="2">
    <source>
        <dbReference type="Pfam" id="PF22688"/>
    </source>
</evidence>
<dbReference type="Gene3D" id="3.40.50.300">
    <property type="entry name" value="P-loop containing nucleotide triphosphate hydrolases"/>
    <property type="match status" value="1"/>
</dbReference>
<dbReference type="Pfam" id="PF22688">
    <property type="entry name" value="Hda_lid"/>
    <property type="match status" value="1"/>
</dbReference>
<evidence type="ECO:0000259" key="1">
    <source>
        <dbReference type="Pfam" id="PF00308"/>
    </source>
</evidence>
<dbReference type="AlphaFoldDB" id="A0A7W2YJN0"/>
<dbReference type="GO" id="GO:0032297">
    <property type="term" value="P:negative regulation of DNA-templated DNA replication initiation"/>
    <property type="evidence" value="ECO:0007669"/>
    <property type="project" value="InterPro"/>
</dbReference>
<name>A0A7W2YJN0_9GAMM</name>
<dbReference type="PANTHER" id="PTHR30050:SF5">
    <property type="entry name" value="DNAA REGULATORY INACTIVATOR HDA"/>
    <property type="match status" value="1"/>
</dbReference>
<dbReference type="InterPro" id="IPR013317">
    <property type="entry name" value="DnaA_dom"/>
</dbReference>
<dbReference type="NCBIfam" id="TIGR03420">
    <property type="entry name" value="DnaA_homol_Hda"/>
    <property type="match status" value="1"/>
</dbReference>
<accession>A0A7W2YJN0</accession>
<protein>
    <submittedName>
        <fullName evidence="3">DnaA regulatory inactivator Hda</fullName>
    </submittedName>
</protein>
<dbReference type="SUPFAM" id="SSF52540">
    <property type="entry name" value="P-loop containing nucleoside triphosphate hydrolases"/>
    <property type="match status" value="1"/>
</dbReference>
<dbReference type="InterPro" id="IPR017788">
    <property type="entry name" value="Hda"/>
</dbReference>
<organism evidence="3 4">
    <name type="scientific">Sediminihaliea albiluteola</name>
    <dbReference type="NCBI Taxonomy" id="2758564"/>
    <lineage>
        <taxon>Bacteria</taxon>
        <taxon>Pseudomonadati</taxon>
        <taxon>Pseudomonadota</taxon>
        <taxon>Gammaproteobacteria</taxon>
        <taxon>Cellvibrionales</taxon>
        <taxon>Halieaceae</taxon>
        <taxon>Sediminihaliea</taxon>
    </lineage>
</organism>
<dbReference type="GO" id="GO:0006270">
    <property type="term" value="P:DNA replication initiation"/>
    <property type="evidence" value="ECO:0007669"/>
    <property type="project" value="TreeGrafter"/>
</dbReference>
<comment type="caution">
    <text evidence="3">The sequence shown here is derived from an EMBL/GenBank/DDBJ whole genome shotgun (WGS) entry which is preliminary data.</text>
</comment>
<feature type="domain" description="Chromosomal replication initiator protein DnaA ATPAse" evidence="1">
    <location>
        <begin position="82"/>
        <end position="154"/>
    </location>
</feature>
<gene>
    <name evidence="3" type="primary">hda</name>
    <name evidence="3" type="ORF">H2508_06710</name>
</gene>